<evidence type="ECO:0000313" key="1">
    <source>
        <dbReference type="EMBL" id="ORX80321.1"/>
    </source>
</evidence>
<organism evidence="1 2">
    <name type="scientific">Anaeromyces robustus</name>
    <dbReference type="NCBI Taxonomy" id="1754192"/>
    <lineage>
        <taxon>Eukaryota</taxon>
        <taxon>Fungi</taxon>
        <taxon>Fungi incertae sedis</taxon>
        <taxon>Chytridiomycota</taxon>
        <taxon>Chytridiomycota incertae sedis</taxon>
        <taxon>Neocallimastigomycetes</taxon>
        <taxon>Neocallimastigales</taxon>
        <taxon>Neocallimastigaceae</taxon>
        <taxon>Anaeromyces</taxon>
    </lineage>
</organism>
<name>A0A1Y1X3D6_9FUNG</name>
<dbReference type="EMBL" id="MCFG01000148">
    <property type="protein sequence ID" value="ORX80321.1"/>
    <property type="molecule type" value="Genomic_DNA"/>
</dbReference>
<accession>A0A1Y1X3D6</accession>
<gene>
    <name evidence="1" type="ORF">BCR32DRAFT_280591</name>
</gene>
<dbReference type="Proteomes" id="UP000193944">
    <property type="component" value="Unassembled WGS sequence"/>
</dbReference>
<reference evidence="1 2" key="2">
    <citation type="submission" date="2016-08" db="EMBL/GenBank/DDBJ databases">
        <title>Pervasive Adenine N6-methylation of Active Genes in Fungi.</title>
        <authorList>
            <consortium name="DOE Joint Genome Institute"/>
            <person name="Mondo S.J."/>
            <person name="Dannebaum R.O."/>
            <person name="Kuo R.C."/>
            <person name="Labutti K."/>
            <person name="Haridas S."/>
            <person name="Kuo A."/>
            <person name="Salamov A."/>
            <person name="Ahrendt S.R."/>
            <person name="Lipzen A."/>
            <person name="Sullivan W."/>
            <person name="Andreopoulos W.B."/>
            <person name="Clum A."/>
            <person name="Lindquist E."/>
            <person name="Daum C."/>
            <person name="Ramamoorthy G.K."/>
            <person name="Gryganskyi A."/>
            <person name="Culley D."/>
            <person name="Magnuson J.K."/>
            <person name="James T.Y."/>
            <person name="O'Malley M.A."/>
            <person name="Stajich J.E."/>
            <person name="Spatafora J.W."/>
            <person name="Visel A."/>
            <person name="Grigoriev I.V."/>
        </authorList>
    </citation>
    <scope>NUCLEOTIDE SEQUENCE [LARGE SCALE GENOMIC DNA]</scope>
    <source>
        <strain evidence="1 2">S4</strain>
    </source>
</reference>
<evidence type="ECO:0000313" key="2">
    <source>
        <dbReference type="Proteomes" id="UP000193944"/>
    </source>
</evidence>
<dbReference type="AlphaFoldDB" id="A0A1Y1X3D6"/>
<proteinExistence type="predicted"/>
<keyword evidence="2" id="KW-1185">Reference proteome</keyword>
<sequence>MMELPLHNTDRLYKINTNNNKIFYAETHPDHVRSLILREIFLLYEERRCAKAWTICKVFFNSAFRKR</sequence>
<comment type="caution">
    <text evidence="1">The sequence shown here is derived from an EMBL/GenBank/DDBJ whole genome shotgun (WGS) entry which is preliminary data.</text>
</comment>
<protein>
    <submittedName>
        <fullName evidence="1">Uncharacterized protein</fullName>
    </submittedName>
</protein>
<reference evidence="1 2" key="1">
    <citation type="submission" date="2016-08" db="EMBL/GenBank/DDBJ databases">
        <title>A Parts List for Fungal Cellulosomes Revealed by Comparative Genomics.</title>
        <authorList>
            <consortium name="DOE Joint Genome Institute"/>
            <person name="Haitjema C.H."/>
            <person name="Gilmore S.P."/>
            <person name="Henske J.K."/>
            <person name="Solomon K.V."/>
            <person name="De Groot R."/>
            <person name="Kuo A."/>
            <person name="Mondo S.J."/>
            <person name="Salamov A.A."/>
            <person name="Labutti K."/>
            <person name="Zhao Z."/>
            <person name="Chiniquy J."/>
            <person name="Barry K."/>
            <person name="Brewer H.M."/>
            <person name="Purvine S.O."/>
            <person name="Wright A.T."/>
            <person name="Boxma B."/>
            <person name="Van Alen T."/>
            <person name="Hackstein J.H."/>
            <person name="Baker S.E."/>
            <person name="Grigoriev I.V."/>
            <person name="O'Malley M.A."/>
        </authorList>
    </citation>
    <scope>NUCLEOTIDE SEQUENCE [LARGE SCALE GENOMIC DNA]</scope>
    <source>
        <strain evidence="1 2">S4</strain>
    </source>
</reference>